<protein>
    <recommendedName>
        <fullName evidence="2">Roadblock/LAMTOR2 domain-containing protein</fullName>
    </recommendedName>
</protein>
<dbReference type="Proteomes" id="UP000007635">
    <property type="component" value="Chromosome Y"/>
</dbReference>
<dbReference type="GeneTree" id="ENSGT01120000276452"/>
<comment type="similarity">
    <text evidence="1">Belongs to the GAMAD family.</text>
</comment>
<reference evidence="3 4" key="1">
    <citation type="journal article" date="2021" name="G3 (Bethesda)">
        <title>Improved contiguity of the threespine stickleback genome using long-read sequencing.</title>
        <authorList>
            <person name="Nath S."/>
            <person name="Shaw D.E."/>
            <person name="White M.A."/>
        </authorList>
    </citation>
    <scope>NUCLEOTIDE SEQUENCE [LARGE SCALE GENOMIC DNA]</scope>
    <source>
        <strain evidence="3 4">Lake Benthic</strain>
    </source>
</reference>
<organism evidence="3 4">
    <name type="scientific">Gasterosteus aculeatus aculeatus</name>
    <name type="common">three-spined stickleback</name>
    <dbReference type="NCBI Taxonomy" id="481459"/>
    <lineage>
        <taxon>Eukaryota</taxon>
        <taxon>Metazoa</taxon>
        <taxon>Chordata</taxon>
        <taxon>Craniata</taxon>
        <taxon>Vertebrata</taxon>
        <taxon>Euteleostomi</taxon>
        <taxon>Actinopterygii</taxon>
        <taxon>Neopterygii</taxon>
        <taxon>Teleostei</taxon>
        <taxon>Neoteleostei</taxon>
        <taxon>Acanthomorphata</taxon>
        <taxon>Eupercaria</taxon>
        <taxon>Perciformes</taxon>
        <taxon>Cottioidei</taxon>
        <taxon>Gasterosteales</taxon>
        <taxon>Gasterosteidae</taxon>
        <taxon>Gasterosteus</taxon>
    </lineage>
</organism>
<reference evidence="3" key="2">
    <citation type="submission" date="2025-08" db="UniProtKB">
        <authorList>
            <consortium name="Ensembl"/>
        </authorList>
    </citation>
    <scope>IDENTIFICATION</scope>
</reference>
<reference evidence="3" key="3">
    <citation type="submission" date="2025-09" db="UniProtKB">
        <authorList>
            <consortium name="Ensembl"/>
        </authorList>
    </citation>
    <scope>IDENTIFICATION</scope>
</reference>
<dbReference type="Pfam" id="PF03259">
    <property type="entry name" value="Robl_LC7"/>
    <property type="match status" value="1"/>
</dbReference>
<evidence type="ECO:0000259" key="2">
    <source>
        <dbReference type="Pfam" id="PF03259"/>
    </source>
</evidence>
<proteinExistence type="inferred from homology"/>
<dbReference type="SUPFAM" id="SSF103196">
    <property type="entry name" value="Roadblock/LC7 domain"/>
    <property type="match status" value="1"/>
</dbReference>
<evidence type="ECO:0000313" key="4">
    <source>
        <dbReference type="Proteomes" id="UP000007635"/>
    </source>
</evidence>
<accession>A0AAQ4RGY2</accession>
<feature type="domain" description="Roadblock/LAMTOR2" evidence="2">
    <location>
        <begin position="5"/>
        <end position="62"/>
    </location>
</feature>
<evidence type="ECO:0000256" key="1">
    <source>
        <dbReference type="ARBA" id="ARBA00007191"/>
    </source>
</evidence>
<keyword evidence="4" id="KW-1185">Reference proteome</keyword>
<dbReference type="InterPro" id="IPR004942">
    <property type="entry name" value="Roadblock/LAMTOR2_dom"/>
</dbReference>
<dbReference type="AlphaFoldDB" id="A0AAQ4RGY2"/>
<sequence length="95" mass="11021">MSIWVEETLKRIEANKYVIGTIVVNTEGIPIRTTLDNSTTLLRHLTMKASNIVRDLDPQNDICFFLNADKETQYLENNFLLIVIQKHVNSLWTFP</sequence>
<dbReference type="Ensembl" id="ENSGACT00000036993.1">
    <property type="protein sequence ID" value="ENSGACP00000061897.1"/>
    <property type="gene ID" value="ENSGACG00000023209.1"/>
</dbReference>
<name>A0AAQ4RGY2_GASAC</name>
<dbReference type="Gene3D" id="3.30.450.30">
    <property type="entry name" value="Dynein light chain 2a, cytoplasmic"/>
    <property type="match status" value="1"/>
</dbReference>
<evidence type="ECO:0000313" key="3">
    <source>
        <dbReference type="Ensembl" id="ENSGACP00000061897.1"/>
    </source>
</evidence>
<dbReference type="PANTHER" id="PTHR10779">
    <property type="entry name" value="DYNEIN LIGHT CHAIN ROADBLOCK"/>
    <property type="match status" value="1"/>
</dbReference>